<accession>A0A9J5WKC7</accession>
<protein>
    <submittedName>
        <fullName evidence="1">Uncharacterized protein</fullName>
    </submittedName>
</protein>
<evidence type="ECO:0000313" key="1">
    <source>
        <dbReference type="EMBL" id="KAG5576331.1"/>
    </source>
</evidence>
<keyword evidence="2" id="KW-1185">Reference proteome</keyword>
<sequence length="68" mass="7674">MTSKIWITKRSIDCSTRKLAKPGGYQLRGSFYLENGSVCQSRPTDSIAKVLTNDHRNFGKNDMANLDH</sequence>
<dbReference type="EMBL" id="JACXVP010000011">
    <property type="protein sequence ID" value="KAG5576331.1"/>
    <property type="molecule type" value="Genomic_DNA"/>
</dbReference>
<dbReference type="Proteomes" id="UP000824120">
    <property type="component" value="Chromosome 11"/>
</dbReference>
<reference evidence="1 2" key="1">
    <citation type="submission" date="2020-09" db="EMBL/GenBank/DDBJ databases">
        <title>De no assembly of potato wild relative species, Solanum commersonii.</title>
        <authorList>
            <person name="Cho K."/>
        </authorList>
    </citation>
    <scope>NUCLEOTIDE SEQUENCE [LARGE SCALE GENOMIC DNA]</scope>
    <source>
        <strain evidence="1">LZ3.2</strain>
        <tissue evidence="1">Leaf</tissue>
    </source>
</reference>
<gene>
    <name evidence="1" type="ORF">H5410_056465</name>
</gene>
<comment type="caution">
    <text evidence="1">The sequence shown here is derived from an EMBL/GenBank/DDBJ whole genome shotgun (WGS) entry which is preliminary data.</text>
</comment>
<dbReference type="AlphaFoldDB" id="A0A9J5WKC7"/>
<name>A0A9J5WKC7_SOLCO</name>
<organism evidence="1 2">
    <name type="scientific">Solanum commersonii</name>
    <name type="common">Commerson's wild potato</name>
    <name type="synonym">Commerson's nightshade</name>
    <dbReference type="NCBI Taxonomy" id="4109"/>
    <lineage>
        <taxon>Eukaryota</taxon>
        <taxon>Viridiplantae</taxon>
        <taxon>Streptophyta</taxon>
        <taxon>Embryophyta</taxon>
        <taxon>Tracheophyta</taxon>
        <taxon>Spermatophyta</taxon>
        <taxon>Magnoliopsida</taxon>
        <taxon>eudicotyledons</taxon>
        <taxon>Gunneridae</taxon>
        <taxon>Pentapetalae</taxon>
        <taxon>asterids</taxon>
        <taxon>lamiids</taxon>
        <taxon>Solanales</taxon>
        <taxon>Solanaceae</taxon>
        <taxon>Solanoideae</taxon>
        <taxon>Solaneae</taxon>
        <taxon>Solanum</taxon>
    </lineage>
</organism>
<evidence type="ECO:0000313" key="2">
    <source>
        <dbReference type="Proteomes" id="UP000824120"/>
    </source>
</evidence>
<proteinExistence type="predicted"/>